<keyword evidence="6 11" id="KW-0375">Hydrogen ion transport</keyword>
<accession>A0A437S5T7</accession>
<dbReference type="GO" id="GO:0046933">
    <property type="term" value="F:proton-transporting ATP synthase activity, rotational mechanism"/>
    <property type="evidence" value="ECO:0007669"/>
    <property type="project" value="UniProtKB-UniRule"/>
</dbReference>
<feature type="transmembrane region" description="Helical" evidence="11">
    <location>
        <begin position="111"/>
        <end position="130"/>
    </location>
</feature>
<feature type="transmembrane region" description="Helical" evidence="11">
    <location>
        <begin position="82"/>
        <end position="99"/>
    </location>
</feature>
<feature type="transmembrane region" description="Helical" evidence="11">
    <location>
        <begin position="197"/>
        <end position="221"/>
    </location>
</feature>
<dbReference type="Proteomes" id="UP000288812">
    <property type="component" value="Unassembled WGS sequence"/>
</dbReference>
<evidence type="ECO:0000313" key="14">
    <source>
        <dbReference type="Proteomes" id="UP000288812"/>
    </source>
</evidence>
<evidence type="ECO:0000256" key="4">
    <source>
        <dbReference type="ARBA" id="ARBA00022547"/>
    </source>
</evidence>
<dbReference type="GO" id="GO:0045259">
    <property type="term" value="C:proton-transporting ATP synthase complex"/>
    <property type="evidence" value="ECO:0007669"/>
    <property type="project" value="UniProtKB-KW"/>
</dbReference>
<dbReference type="GO" id="GO:0042777">
    <property type="term" value="P:proton motive force-driven plasma membrane ATP synthesis"/>
    <property type="evidence" value="ECO:0007669"/>
    <property type="project" value="TreeGrafter"/>
</dbReference>
<keyword evidence="14" id="KW-1185">Reference proteome</keyword>
<name>A0A437S5T7_9FIRM</name>
<dbReference type="PANTHER" id="PTHR42823:SF3">
    <property type="entry name" value="ATP SYNTHASE SUBUNIT A, CHLOROPLASTIC"/>
    <property type="match status" value="1"/>
</dbReference>
<dbReference type="OrthoDB" id="9789241at2"/>
<dbReference type="RefSeq" id="WP_127724896.1">
    <property type="nucleotide sequence ID" value="NZ_RLIH01000011.1"/>
</dbReference>
<dbReference type="HAMAP" id="MF_01393">
    <property type="entry name" value="ATP_synth_a_bact"/>
    <property type="match status" value="1"/>
</dbReference>
<keyword evidence="9 11" id="KW-0472">Membrane</keyword>
<evidence type="ECO:0000313" key="13">
    <source>
        <dbReference type="EMBL" id="RVU54364.1"/>
    </source>
</evidence>
<sequence length="226" mass="25540">MDFTNRNLAVLFEIGGVKFYLTDTLIATWVVMAILILFAIVVRIKLKNFKEVPRGFQNIVESLVEVMDKFTTNTMGKDYREFGGYFFAVFAFILISNYSGLIGLRPPTADLSTTIVLAGSTFVLVHITGIKRQRGHYLRSFIEPYPVFLPINFISEISDILSLTFRLFGNILGGVIILGLVYHMIPYFLSFVLPSALHMYFDIFAGALQAFIFTVLSMTMIQQKGN</sequence>
<evidence type="ECO:0000256" key="3">
    <source>
        <dbReference type="ARBA" id="ARBA00022448"/>
    </source>
</evidence>
<comment type="similarity">
    <text evidence="2 11 12">Belongs to the ATPase A chain family.</text>
</comment>
<keyword evidence="5 11" id="KW-0812">Transmembrane</keyword>
<dbReference type="Pfam" id="PF00119">
    <property type="entry name" value="ATP-synt_A"/>
    <property type="match status" value="1"/>
</dbReference>
<evidence type="ECO:0000256" key="5">
    <source>
        <dbReference type="ARBA" id="ARBA00022692"/>
    </source>
</evidence>
<evidence type="ECO:0000256" key="8">
    <source>
        <dbReference type="ARBA" id="ARBA00023065"/>
    </source>
</evidence>
<dbReference type="PANTHER" id="PTHR42823">
    <property type="entry name" value="ATP SYNTHASE SUBUNIT A, CHLOROPLASTIC"/>
    <property type="match status" value="1"/>
</dbReference>
<feature type="transmembrane region" description="Helical" evidence="11">
    <location>
        <begin position="26"/>
        <end position="44"/>
    </location>
</feature>
<keyword evidence="11" id="KW-1003">Cell membrane</keyword>
<evidence type="ECO:0000256" key="11">
    <source>
        <dbReference type="HAMAP-Rule" id="MF_01393"/>
    </source>
</evidence>
<dbReference type="InterPro" id="IPR000568">
    <property type="entry name" value="ATP_synth_F0_asu"/>
</dbReference>
<keyword evidence="4 11" id="KW-0138">CF(0)</keyword>
<dbReference type="PRINTS" id="PR00123">
    <property type="entry name" value="ATPASEA"/>
</dbReference>
<comment type="function">
    <text evidence="11 12">Key component of the proton channel; it plays a direct role in the translocation of protons across the membrane.</text>
</comment>
<evidence type="ECO:0000256" key="9">
    <source>
        <dbReference type="ARBA" id="ARBA00023136"/>
    </source>
</evidence>
<dbReference type="GO" id="GO:0005886">
    <property type="term" value="C:plasma membrane"/>
    <property type="evidence" value="ECO:0007669"/>
    <property type="project" value="UniProtKB-SubCell"/>
</dbReference>
<dbReference type="EMBL" id="RLIH01000011">
    <property type="protein sequence ID" value="RVU54364.1"/>
    <property type="molecule type" value="Genomic_DNA"/>
</dbReference>
<proteinExistence type="inferred from homology"/>
<dbReference type="InterPro" id="IPR023011">
    <property type="entry name" value="ATP_synth_F0_asu_AS"/>
</dbReference>
<dbReference type="InterPro" id="IPR045082">
    <property type="entry name" value="ATP_syn_F0_a_bact/chloroplast"/>
</dbReference>
<dbReference type="SUPFAM" id="SSF81336">
    <property type="entry name" value="F1F0 ATP synthase subunit A"/>
    <property type="match status" value="1"/>
</dbReference>
<comment type="subcellular location">
    <subcellularLocation>
        <location evidence="11 12">Cell membrane</location>
        <topology evidence="11 12">Multi-pass membrane protein</topology>
    </subcellularLocation>
    <subcellularLocation>
        <location evidence="1">Membrane</location>
        <topology evidence="1">Multi-pass membrane protein</topology>
    </subcellularLocation>
</comment>
<evidence type="ECO:0000256" key="10">
    <source>
        <dbReference type="ARBA" id="ARBA00023310"/>
    </source>
</evidence>
<keyword evidence="7 11" id="KW-1133">Transmembrane helix</keyword>
<dbReference type="AlphaFoldDB" id="A0A437S5T7"/>
<keyword evidence="13" id="KW-0378">Hydrolase</keyword>
<feature type="transmembrane region" description="Helical" evidence="11">
    <location>
        <begin position="167"/>
        <end position="185"/>
    </location>
</feature>
<evidence type="ECO:0000256" key="7">
    <source>
        <dbReference type="ARBA" id="ARBA00022989"/>
    </source>
</evidence>
<evidence type="ECO:0000256" key="6">
    <source>
        <dbReference type="ARBA" id="ARBA00022781"/>
    </source>
</evidence>
<dbReference type="PROSITE" id="PS00449">
    <property type="entry name" value="ATPASE_A"/>
    <property type="match status" value="1"/>
</dbReference>
<dbReference type="NCBIfam" id="TIGR01131">
    <property type="entry name" value="ATP_synt_6_or_A"/>
    <property type="match status" value="1"/>
</dbReference>
<evidence type="ECO:0000256" key="1">
    <source>
        <dbReference type="ARBA" id="ARBA00004141"/>
    </source>
</evidence>
<organism evidence="13 14">
    <name type="scientific">Anaerosphaera multitolerans</name>
    <dbReference type="NCBI Taxonomy" id="2487351"/>
    <lineage>
        <taxon>Bacteria</taxon>
        <taxon>Bacillati</taxon>
        <taxon>Bacillota</taxon>
        <taxon>Tissierellia</taxon>
        <taxon>Tissierellales</taxon>
        <taxon>Peptoniphilaceae</taxon>
        <taxon>Anaerosphaera</taxon>
    </lineage>
</organism>
<keyword evidence="3 11" id="KW-0813">Transport</keyword>
<evidence type="ECO:0000256" key="2">
    <source>
        <dbReference type="ARBA" id="ARBA00006810"/>
    </source>
</evidence>
<reference evidence="13 14" key="1">
    <citation type="submission" date="2018-11" db="EMBL/GenBank/DDBJ databases">
        <title>Genome sequencing and assembly of Anaerosphaera sp. nov., GS7-6-2.</title>
        <authorList>
            <person name="Rettenmaier R."/>
            <person name="Liebl W."/>
            <person name="Zverlov V."/>
        </authorList>
    </citation>
    <scope>NUCLEOTIDE SEQUENCE [LARGE SCALE GENOMIC DNA]</scope>
    <source>
        <strain evidence="13 14">GS7-6-2</strain>
    </source>
</reference>
<gene>
    <name evidence="11 13" type="primary">atpB</name>
    <name evidence="13" type="ORF">EF514_07920</name>
</gene>
<dbReference type="Gene3D" id="1.20.120.220">
    <property type="entry name" value="ATP synthase, F0 complex, subunit A"/>
    <property type="match status" value="1"/>
</dbReference>
<comment type="caution">
    <text evidence="13">The sequence shown here is derived from an EMBL/GenBank/DDBJ whole genome shotgun (WGS) entry which is preliminary data.</text>
</comment>
<dbReference type="CDD" id="cd00310">
    <property type="entry name" value="ATP-synt_Fo_a_6"/>
    <property type="match status" value="1"/>
</dbReference>
<dbReference type="InterPro" id="IPR035908">
    <property type="entry name" value="F0_ATP_A_sf"/>
</dbReference>
<protein>
    <recommendedName>
        <fullName evidence="11 12">ATP synthase subunit a</fullName>
    </recommendedName>
    <alternativeName>
        <fullName evidence="11">ATP synthase F0 sector subunit a</fullName>
    </alternativeName>
    <alternativeName>
        <fullName evidence="11">F-ATPase subunit 6</fullName>
    </alternativeName>
</protein>
<keyword evidence="8 11" id="KW-0406">Ion transport</keyword>
<dbReference type="GO" id="GO:0016787">
    <property type="term" value="F:hydrolase activity"/>
    <property type="evidence" value="ECO:0007669"/>
    <property type="project" value="UniProtKB-KW"/>
</dbReference>
<evidence type="ECO:0000256" key="12">
    <source>
        <dbReference type="RuleBase" id="RU000483"/>
    </source>
</evidence>
<keyword evidence="10 11" id="KW-0066">ATP synthesis</keyword>